<evidence type="ECO:0000313" key="4">
    <source>
        <dbReference type="WBParaSite" id="jg12769"/>
    </source>
</evidence>
<evidence type="ECO:0000313" key="3">
    <source>
        <dbReference type="Proteomes" id="UP000887574"/>
    </source>
</evidence>
<feature type="chain" id="PRO_5037482244" evidence="2">
    <location>
        <begin position="24"/>
        <end position="164"/>
    </location>
</feature>
<feature type="compositionally biased region" description="Polar residues" evidence="1">
    <location>
        <begin position="69"/>
        <end position="82"/>
    </location>
</feature>
<reference evidence="4" key="1">
    <citation type="submission" date="2022-11" db="UniProtKB">
        <authorList>
            <consortium name="WormBaseParasite"/>
        </authorList>
    </citation>
    <scope>IDENTIFICATION</scope>
</reference>
<dbReference type="AlphaFoldDB" id="A0A915CUG6"/>
<feature type="compositionally biased region" description="Polar residues" evidence="1">
    <location>
        <begin position="133"/>
        <end position="145"/>
    </location>
</feature>
<dbReference type="WBParaSite" id="jg12769">
    <property type="protein sequence ID" value="jg12769"/>
    <property type="gene ID" value="jg12769"/>
</dbReference>
<keyword evidence="3" id="KW-1185">Reference proteome</keyword>
<keyword evidence="2" id="KW-0732">Signal</keyword>
<organism evidence="3 4">
    <name type="scientific">Ditylenchus dipsaci</name>
    <dbReference type="NCBI Taxonomy" id="166011"/>
    <lineage>
        <taxon>Eukaryota</taxon>
        <taxon>Metazoa</taxon>
        <taxon>Ecdysozoa</taxon>
        <taxon>Nematoda</taxon>
        <taxon>Chromadorea</taxon>
        <taxon>Rhabditida</taxon>
        <taxon>Tylenchina</taxon>
        <taxon>Tylenchomorpha</taxon>
        <taxon>Sphaerularioidea</taxon>
        <taxon>Anguinidae</taxon>
        <taxon>Anguininae</taxon>
        <taxon>Ditylenchus</taxon>
    </lineage>
</organism>
<feature type="signal peptide" evidence="2">
    <location>
        <begin position="1"/>
        <end position="23"/>
    </location>
</feature>
<name>A0A915CUG6_9BILA</name>
<evidence type="ECO:0000256" key="2">
    <source>
        <dbReference type="SAM" id="SignalP"/>
    </source>
</evidence>
<accession>A0A915CUG6</accession>
<feature type="region of interest" description="Disordered" evidence="1">
    <location>
        <begin position="69"/>
        <end position="164"/>
    </location>
</feature>
<proteinExistence type="predicted"/>
<evidence type="ECO:0000256" key="1">
    <source>
        <dbReference type="SAM" id="MobiDB-lite"/>
    </source>
</evidence>
<sequence length="164" mass="18288">MFLFCMGLVFLGAFAYAVKKVNGEEKALKLAEKKAVENRCKLQTLKDENKLRKELGDLRTMREPVSLLSNKNALESNKNALVSNKPLPPVSSQNEEPGFEMVPQNSKKSEIGSKSKKHAADFEEKRSRKETSEAVSPQTTESQAGGWNRMPAGEQLIYQMATPK</sequence>
<dbReference type="Proteomes" id="UP000887574">
    <property type="component" value="Unplaced"/>
</dbReference>
<protein>
    <submittedName>
        <fullName evidence="4">Uncharacterized protein</fullName>
    </submittedName>
</protein>
<feature type="compositionally biased region" description="Basic and acidic residues" evidence="1">
    <location>
        <begin position="107"/>
        <end position="132"/>
    </location>
</feature>